<keyword evidence="5 8" id="KW-0472">Membrane</keyword>
<evidence type="ECO:0000256" key="2">
    <source>
        <dbReference type="ARBA" id="ARBA00022692"/>
    </source>
</evidence>
<dbReference type="InterPro" id="IPR050125">
    <property type="entry name" value="GPCR_opsins"/>
</dbReference>
<keyword evidence="2 8" id="KW-0812">Transmembrane</keyword>
<feature type="domain" description="G-protein coupled receptors family 1 profile" evidence="9">
    <location>
        <begin position="4"/>
        <end position="269"/>
    </location>
</feature>
<comment type="subcellular location">
    <subcellularLocation>
        <location evidence="1">Membrane</location>
        <topology evidence="1">Multi-pass membrane protein</topology>
    </subcellularLocation>
</comment>
<dbReference type="InterPro" id="IPR017452">
    <property type="entry name" value="GPCR_Rhodpsn_7TM"/>
</dbReference>
<feature type="transmembrane region" description="Helical" evidence="8">
    <location>
        <begin position="121"/>
        <end position="140"/>
    </location>
</feature>
<feature type="transmembrane region" description="Helical" evidence="8">
    <location>
        <begin position="242"/>
        <end position="269"/>
    </location>
</feature>
<evidence type="ECO:0000256" key="6">
    <source>
        <dbReference type="ARBA" id="ARBA00023170"/>
    </source>
</evidence>
<evidence type="ECO:0000256" key="7">
    <source>
        <dbReference type="ARBA" id="ARBA00023224"/>
    </source>
</evidence>
<evidence type="ECO:0000256" key="3">
    <source>
        <dbReference type="ARBA" id="ARBA00022989"/>
    </source>
</evidence>
<dbReference type="SUPFAM" id="SSF81321">
    <property type="entry name" value="Family A G protein-coupled receptor-like"/>
    <property type="match status" value="1"/>
</dbReference>
<dbReference type="Proteomes" id="UP000663832">
    <property type="component" value="Unassembled WGS sequence"/>
</dbReference>
<evidence type="ECO:0000256" key="4">
    <source>
        <dbReference type="ARBA" id="ARBA00023040"/>
    </source>
</evidence>
<feature type="transmembrane region" description="Helical" evidence="8">
    <location>
        <begin position="6"/>
        <end position="30"/>
    </location>
</feature>
<evidence type="ECO:0000313" key="11">
    <source>
        <dbReference type="EMBL" id="CAF1623984.1"/>
    </source>
</evidence>
<evidence type="ECO:0000313" key="12">
    <source>
        <dbReference type="Proteomes" id="UP000663832"/>
    </source>
</evidence>
<keyword evidence="4" id="KW-0297">G-protein coupled receptor</keyword>
<organism evidence="11 12">
    <name type="scientific">Adineta steineri</name>
    <dbReference type="NCBI Taxonomy" id="433720"/>
    <lineage>
        <taxon>Eukaryota</taxon>
        <taxon>Metazoa</taxon>
        <taxon>Spiralia</taxon>
        <taxon>Gnathifera</taxon>
        <taxon>Rotifera</taxon>
        <taxon>Eurotatoria</taxon>
        <taxon>Bdelloidea</taxon>
        <taxon>Adinetida</taxon>
        <taxon>Adinetidae</taxon>
        <taxon>Adineta</taxon>
    </lineage>
</organism>
<feature type="transmembrane region" description="Helical" evidence="8">
    <location>
        <begin position="42"/>
        <end position="71"/>
    </location>
</feature>
<dbReference type="GO" id="GO:0016020">
    <property type="term" value="C:membrane"/>
    <property type="evidence" value="ECO:0007669"/>
    <property type="project" value="UniProtKB-SubCell"/>
</dbReference>
<evidence type="ECO:0000259" key="9">
    <source>
        <dbReference type="PROSITE" id="PS50262"/>
    </source>
</evidence>
<sequence length="291" mass="33363">MDDQQIIVILVIIKAIILGLVCVASCLYAIPLIFIPRFHNPLHLLTLNVCVAAFMCAAFCGIYFIMTTFYFDVFLTEASCLPIIFTQTTVVCQVLYALCMVSLNRLFIVVYRNKVFFQNKIWIAICISTQWIFVTLIALPTLRSSLWHCLVSGLELNYQIYVLIIIGVIPAILLIITNGIIFISARKSTQRVQPMNGDRTTTSSFTQRDVRLLKHMVFIFAVFFCGWVPMFIIAVIDYNDDAIPYVVLHGLQILPCLSLLTDIIDLFIYNHELRRYLTRQSQNEVINIRTK</sequence>
<keyword evidence="12" id="KW-1185">Reference proteome</keyword>
<gene>
    <name evidence="10" type="ORF">BJG266_LOCUS18786</name>
    <name evidence="11" type="ORF">QVE165_LOCUS56169</name>
</gene>
<keyword evidence="6" id="KW-0675">Receptor</keyword>
<evidence type="ECO:0000256" key="1">
    <source>
        <dbReference type="ARBA" id="ARBA00004141"/>
    </source>
</evidence>
<feature type="transmembrane region" description="Helical" evidence="8">
    <location>
        <begin position="160"/>
        <end position="185"/>
    </location>
</feature>
<evidence type="ECO:0000313" key="10">
    <source>
        <dbReference type="EMBL" id="CAF1054170.1"/>
    </source>
</evidence>
<feature type="transmembrane region" description="Helical" evidence="8">
    <location>
        <begin position="217"/>
        <end position="236"/>
    </location>
</feature>
<dbReference type="EMBL" id="CAJNOI010000098">
    <property type="protein sequence ID" value="CAF1054170.1"/>
    <property type="molecule type" value="Genomic_DNA"/>
</dbReference>
<evidence type="ECO:0000256" key="8">
    <source>
        <dbReference type="SAM" id="Phobius"/>
    </source>
</evidence>
<dbReference type="CDD" id="cd00637">
    <property type="entry name" value="7tm_classA_rhodopsin-like"/>
    <property type="match status" value="1"/>
</dbReference>
<feature type="transmembrane region" description="Helical" evidence="8">
    <location>
        <begin position="83"/>
        <end position="109"/>
    </location>
</feature>
<proteinExistence type="predicted"/>
<dbReference type="PANTHER" id="PTHR24240">
    <property type="entry name" value="OPSIN"/>
    <property type="match status" value="1"/>
</dbReference>
<accession>A0A816CNA9</accession>
<comment type="caution">
    <text evidence="11">The sequence shown here is derived from an EMBL/GenBank/DDBJ whole genome shotgun (WGS) entry which is preliminary data.</text>
</comment>
<dbReference type="EMBL" id="CAJNOM010001983">
    <property type="protein sequence ID" value="CAF1623984.1"/>
    <property type="molecule type" value="Genomic_DNA"/>
</dbReference>
<reference evidence="11" key="1">
    <citation type="submission" date="2021-02" db="EMBL/GenBank/DDBJ databases">
        <authorList>
            <person name="Nowell W R."/>
        </authorList>
    </citation>
    <scope>NUCLEOTIDE SEQUENCE</scope>
</reference>
<dbReference type="PROSITE" id="PS50262">
    <property type="entry name" value="G_PROTEIN_RECEP_F1_2"/>
    <property type="match status" value="1"/>
</dbReference>
<dbReference type="PRINTS" id="PR00237">
    <property type="entry name" value="GPCRRHODOPSN"/>
</dbReference>
<evidence type="ECO:0000256" key="5">
    <source>
        <dbReference type="ARBA" id="ARBA00023136"/>
    </source>
</evidence>
<name>A0A816CNA9_9BILA</name>
<dbReference type="Proteomes" id="UP000663877">
    <property type="component" value="Unassembled WGS sequence"/>
</dbReference>
<protein>
    <recommendedName>
        <fullName evidence="9">G-protein coupled receptors family 1 profile domain-containing protein</fullName>
    </recommendedName>
</protein>
<dbReference type="GO" id="GO:0004930">
    <property type="term" value="F:G protein-coupled receptor activity"/>
    <property type="evidence" value="ECO:0007669"/>
    <property type="project" value="UniProtKB-KW"/>
</dbReference>
<dbReference type="InterPro" id="IPR000276">
    <property type="entry name" value="GPCR_Rhodpsn"/>
</dbReference>
<dbReference type="AlphaFoldDB" id="A0A816CNA9"/>
<dbReference type="Gene3D" id="1.20.1070.10">
    <property type="entry name" value="Rhodopsin 7-helix transmembrane proteins"/>
    <property type="match status" value="1"/>
</dbReference>
<dbReference type="Pfam" id="PF00001">
    <property type="entry name" value="7tm_1"/>
    <property type="match status" value="1"/>
</dbReference>
<keyword evidence="3 8" id="KW-1133">Transmembrane helix</keyword>
<keyword evidence="7" id="KW-0807">Transducer</keyword>
<dbReference type="OrthoDB" id="10041080at2759"/>